<dbReference type="EMBL" id="LBVC01000012">
    <property type="protein sequence ID" value="KKQ78745.1"/>
    <property type="molecule type" value="Genomic_DNA"/>
</dbReference>
<dbReference type="PANTHER" id="PTHR43179:SF7">
    <property type="entry name" value="RHAMNOSYLTRANSFERASE WBBL"/>
    <property type="match status" value="1"/>
</dbReference>
<dbReference type="Pfam" id="PF00535">
    <property type="entry name" value="Glycos_transf_2"/>
    <property type="match status" value="1"/>
</dbReference>
<feature type="transmembrane region" description="Helical" evidence="1">
    <location>
        <begin position="254"/>
        <end position="276"/>
    </location>
</feature>
<protein>
    <recommendedName>
        <fullName evidence="2">Glycosyltransferase 2-like domain-containing protein</fullName>
    </recommendedName>
</protein>
<keyword evidence="1" id="KW-0472">Membrane</keyword>
<feature type="domain" description="Glycosyltransferase 2-like" evidence="2">
    <location>
        <begin position="4"/>
        <end position="151"/>
    </location>
</feature>
<dbReference type="AlphaFoldDB" id="A0A0G0KTA2"/>
<organism evidence="3 4">
    <name type="scientific">Candidatus Daviesbacteria bacterium GW2011_GWF2_38_6</name>
    <dbReference type="NCBI Taxonomy" id="1618432"/>
    <lineage>
        <taxon>Bacteria</taxon>
        <taxon>Candidatus Daviesiibacteriota</taxon>
    </lineage>
</organism>
<accession>A0A0G0KTA2</accession>
<dbReference type="Proteomes" id="UP000034324">
    <property type="component" value="Unassembled WGS sequence"/>
</dbReference>
<dbReference type="PANTHER" id="PTHR43179">
    <property type="entry name" value="RHAMNOSYLTRANSFERASE WBBL"/>
    <property type="match status" value="1"/>
</dbReference>
<name>A0A0G0KTA2_9BACT</name>
<sequence length="292" mass="33253">MDLSIIILSFNTKGITDECLKRLQSSVISCQTKLKNNIEVIVVDNASEDGSWEMIESKHSWVKLIKSKINTGFSKGNNIAIKQSNNPFVLFLNSDCFVEDDTLFKAISYFKNHPDCSVLGVKLVYENNKFQPSAGFLPNPFNIIPWIFGIANSFHPVNKVFFEKDKQVGWVTGAFLMIKKDIFASVGGFDENIFMYMDEVDLCKRVNRAGFKVCFTPSIQVTHLQKASQESPEKVFTLELKGIKYYFQKYFPNYYPAVKIFLILGLILRIIVFALLGKTKRARSYLEGLSVI</sequence>
<dbReference type="CDD" id="cd04186">
    <property type="entry name" value="GT_2_like_c"/>
    <property type="match status" value="1"/>
</dbReference>
<proteinExistence type="predicted"/>
<evidence type="ECO:0000313" key="3">
    <source>
        <dbReference type="EMBL" id="KKQ78745.1"/>
    </source>
</evidence>
<dbReference type="SUPFAM" id="SSF53448">
    <property type="entry name" value="Nucleotide-diphospho-sugar transferases"/>
    <property type="match status" value="1"/>
</dbReference>
<comment type="caution">
    <text evidence="3">The sequence shown here is derived from an EMBL/GenBank/DDBJ whole genome shotgun (WGS) entry which is preliminary data.</text>
</comment>
<keyword evidence="1" id="KW-0812">Transmembrane</keyword>
<evidence type="ECO:0000256" key="1">
    <source>
        <dbReference type="SAM" id="Phobius"/>
    </source>
</evidence>
<dbReference type="InterPro" id="IPR001173">
    <property type="entry name" value="Glyco_trans_2-like"/>
</dbReference>
<dbReference type="InterPro" id="IPR029044">
    <property type="entry name" value="Nucleotide-diphossugar_trans"/>
</dbReference>
<gene>
    <name evidence="3" type="ORF">US99_C0012G0002</name>
</gene>
<evidence type="ECO:0000259" key="2">
    <source>
        <dbReference type="Pfam" id="PF00535"/>
    </source>
</evidence>
<reference evidence="3 4" key="1">
    <citation type="journal article" date="2015" name="Nature">
        <title>rRNA introns, odd ribosomes, and small enigmatic genomes across a large radiation of phyla.</title>
        <authorList>
            <person name="Brown C.T."/>
            <person name="Hug L.A."/>
            <person name="Thomas B.C."/>
            <person name="Sharon I."/>
            <person name="Castelle C.J."/>
            <person name="Singh A."/>
            <person name="Wilkins M.J."/>
            <person name="Williams K.H."/>
            <person name="Banfield J.F."/>
        </authorList>
    </citation>
    <scope>NUCLEOTIDE SEQUENCE [LARGE SCALE GENOMIC DNA]</scope>
</reference>
<keyword evidence="1" id="KW-1133">Transmembrane helix</keyword>
<dbReference type="Gene3D" id="3.90.550.10">
    <property type="entry name" value="Spore Coat Polysaccharide Biosynthesis Protein SpsA, Chain A"/>
    <property type="match status" value="1"/>
</dbReference>
<evidence type="ECO:0000313" key="4">
    <source>
        <dbReference type="Proteomes" id="UP000034324"/>
    </source>
</evidence>